<proteinExistence type="predicted"/>
<dbReference type="Pfam" id="PF03330">
    <property type="entry name" value="DPBB_1"/>
    <property type="match status" value="1"/>
</dbReference>
<comment type="subcellular location">
    <subcellularLocation>
        <location evidence="1">Secreted</location>
    </subcellularLocation>
</comment>
<feature type="domain" description="Expansin-like EG45" evidence="5">
    <location>
        <begin position="14"/>
        <end position="103"/>
    </location>
</feature>
<dbReference type="InParanoid" id="A0A2P5DIC6"/>
<evidence type="ECO:0000256" key="2">
    <source>
        <dbReference type="ARBA" id="ARBA00022525"/>
    </source>
</evidence>
<sequence length="155" mass="17116">MLICLSSSAHAAQGTATFYTQYVPSACYGYQNNGVNIAAASDVLWNNRAACGKRYRITCLGPTNQDVPHPCTGKTVVVKIVDYCPPGCAGTIDLSKEAFSTIANRFSILSKLPLPKFNIYIYIYKYGCVFIINDVYICILIYILRNIYNVTCNTP</sequence>
<gene>
    <name evidence="6" type="ORF">TorRG33x02_250330</name>
</gene>
<dbReference type="STRING" id="63057.A0A2P5DIC6"/>
<dbReference type="InterPro" id="IPR044206">
    <property type="entry name" value="EGC1/2"/>
</dbReference>
<evidence type="ECO:0000313" key="7">
    <source>
        <dbReference type="Proteomes" id="UP000237000"/>
    </source>
</evidence>
<keyword evidence="3" id="KW-0732">Signal</keyword>
<dbReference type="PANTHER" id="PTHR47295:SF2">
    <property type="entry name" value="EG45-LIKE DOMAIN CONTAINING PROTEIN 1-RELATED"/>
    <property type="match status" value="1"/>
</dbReference>
<keyword evidence="4" id="KW-0812">Transmembrane</keyword>
<dbReference type="InterPro" id="IPR009009">
    <property type="entry name" value="RlpA-like_DPBB"/>
</dbReference>
<protein>
    <submittedName>
        <fullName evidence="6">Expansin</fullName>
    </submittedName>
</protein>
<dbReference type="InterPro" id="IPR036908">
    <property type="entry name" value="RlpA-like_sf"/>
</dbReference>
<dbReference type="Gene3D" id="2.40.40.10">
    <property type="entry name" value="RlpA-like domain"/>
    <property type="match status" value="1"/>
</dbReference>
<keyword evidence="4" id="KW-0472">Membrane</keyword>
<evidence type="ECO:0000256" key="3">
    <source>
        <dbReference type="ARBA" id="ARBA00022729"/>
    </source>
</evidence>
<dbReference type="PROSITE" id="PS50842">
    <property type="entry name" value="EXPANSIN_EG45"/>
    <property type="match status" value="1"/>
</dbReference>
<dbReference type="FunFam" id="2.40.40.10:FF:000005">
    <property type="entry name" value="Barwin-related endoglucanase"/>
    <property type="match status" value="1"/>
</dbReference>
<organism evidence="6 7">
    <name type="scientific">Trema orientale</name>
    <name type="common">Charcoal tree</name>
    <name type="synonym">Celtis orientalis</name>
    <dbReference type="NCBI Taxonomy" id="63057"/>
    <lineage>
        <taxon>Eukaryota</taxon>
        <taxon>Viridiplantae</taxon>
        <taxon>Streptophyta</taxon>
        <taxon>Embryophyta</taxon>
        <taxon>Tracheophyta</taxon>
        <taxon>Spermatophyta</taxon>
        <taxon>Magnoliopsida</taxon>
        <taxon>eudicotyledons</taxon>
        <taxon>Gunneridae</taxon>
        <taxon>Pentapetalae</taxon>
        <taxon>rosids</taxon>
        <taxon>fabids</taxon>
        <taxon>Rosales</taxon>
        <taxon>Cannabaceae</taxon>
        <taxon>Trema</taxon>
    </lineage>
</organism>
<evidence type="ECO:0000313" key="6">
    <source>
        <dbReference type="EMBL" id="PON73057.1"/>
    </source>
</evidence>
<name>A0A2P5DIC6_TREOI</name>
<feature type="transmembrane region" description="Helical" evidence="4">
    <location>
        <begin position="119"/>
        <end position="144"/>
    </location>
</feature>
<dbReference type="OrthoDB" id="623670at2759"/>
<dbReference type="GO" id="GO:0009627">
    <property type="term" value="P:systemic acquired resistance"/>
    <property type="evidence" value="ECO:0007669"/>
    <property type="project" value="InterPro"/>
</dbReference>
<dbReference type="InterPro" id="IPR007112">
    <property type="entry name" value="Expansin/allergen_DPBB_dom"/>
</dbReference>
<dbReference type="PANTHER" id="PTHR47295">
    <property type="entry name" value="EG45-LIKE DOMAIN CONTAINING PROTEIN 1-RELATED"/>
    <property type="match status" value="1"/>
</dbReference>
<evidence type="ECO:0000256" key="1">
    <source>
        <dbReference type="ARBA" id="ARBA00004613"/>
    </source>
</evidence>
<keyword evidence="4" id="KW-1133">Transmembrane helix</keyword>
<comment type="caution">
    <text evidence="6">The sequence shown here is derived from an EMBL/GenBank/DDBJ whole genome shotgun (WGS) entry which is preliminary data.</text>
</comment>
<dbReference type="GO" id="GO:0048046">
    <property type="term" value="C:apoplast"/>
    <property type="evidence" value="ECO:0007669"/>
    <property type="project" value="InterPro"/>
</dbReference>
<dbReference type="Proteomes" id="UP000237000">
    <property type="component" value="Unassembled WGS sequence"/>
</dbReference>
<dbReference type="CDD" id="cd22269">
    <property type="entry name" value="DPBB_EG45-like"/>
    <property type="match status" value="1"/>
</dbReference>
<evidence type="ECO:0000256" key="4">
    <source>
        <dbReference type="SAM" id="Phobius"/>
    </source>
</evidence>
<dbReference type="SUPFAM" id="SSF50685">
    <property type="entry name" value="Barwin-like endoglucanases"/>
    <property type="match status" value="1"/>
</dbReference>
<dbReference type="EMBL" id="JXTC01000268">
    <property type="protein sequence ID" value="PON73057.1"/>
    <property type="molecule type" value="Genomic_DNA"/>
</dbReference>
<accession>A0A2P5DIC6</accession>
<reference evidence="7" key="1">
    <citation type="submission" date="2016-06" db="EMBL/GenBank/DDBJ databases">
        <title>Parallel loss of symbiosis genes in relatives of nitrogen-fixing non-legume Parasponia.</title>
        <authorList>
            <person name="Van Velzen R."/>
            <person name="Holmer R."/>
            <person name="Bu F."/>
            <person name="Rutten L."/>
            <person name="Van Zeijl A."/>
            <person name="Liu W."/>
            <person name="Santuari L."/>
            <person name="Cao Q."/>
            <person name="Sharma T."/>
            <person name="Shen D."/>
            <person name="Roswanjaya Y."/>
            <person name="Wardhani T."/>
            <person name="Kalhor M.S."/>
            <person name="Jansen J."/>
            <person name="Van den Hoogen J."/>
            <person name="Gungor B."/>
            <person name="Hartog M."/>
            <person name="Hontelez J."/>
            <person name="Verver J."/>
            <person name="Yang W.-C."/>
            <person name="Schijlen E."/>
            <person name="Repin R."/>
            <person name="Schilthuizen M."/>
            <person name="Schranz E."/>
            <person name="Heidstra R."/>
            <person name="Miyata K."/>
            <person name="Fedorova E."/>
            <person name="Kohlen W."/>
            <person name="Bisseling T."/>
            <person name="Smit S."/>
            <person name="Geurts R."/>
        </authorList>
    </citation>
    <scope>NUCLEOTIDE SEQUENCE [LARGE SCALE GENOMIC DNA]</scope>
    <source>
        <strain evidence="7">cv. RG33-2</strain>
    </source>
</reference>
<keyword evidence="7" id="KW-1185">Reference proteome</keyword>
<dbReference type="AlphaFoldDB" id="A0A2P5DIC6"/>
<keyword evidence="2" id="KW-0964">Secreted</keyword>
<evidence type="ECO:0000259" key="5">
    <source>
        <dbReference type="PROSITE" id="PS50842"/>
    </source>
</evidence>